<dbReference type="CDD" id="cd00496">
    <property type="entry name" value="PheRS_alpha_core"/>
    <property type="match status" value="1"/>
</dbReference>
<sequence>MDIREKLGIDVTLPGKAPERGHMHPVTLMMRDIGTIFGDMGFSLADGPEIETEHYNFDALNIPKDHPARDMWDTFWLKDKKGLERLLLRTHTSPVQIRYMEENEPPIRIIVPGKVFRYEATDATHETQFYQFEGLMIGKNVSMANLKGVLSTFFERLFKRPMQIRFRPSYFPFTEPSVEIDIGWVNEKGKVEKWIEVMGAGMVHPEVLRAGGIDPDEWQGFAFGGGVDRFVMLRSGIPDVRTLYTGDLRLIKQFPII</sequence>
<evidence type="ECO:0000256" key="4">
    <source>
        <dbReference type="ARBA" id="ARBA00022598"/>
    </source>
</evidence>
<dbReference type="PROSITE" id="PS50862">
    <property type="entry name" value="AA_TRNA_LIGASE_II"/>
    <property type="match status" value="1"/>
</dbReference>
<dbReference type="PANTHER" id="PTHR11538">
    <property type="entry name" value="PHENYLALANYL-TRNA SYNTHETASE"/>
    <property type="match status" value="1"/>
</dbReference>
<dbReference type="InterPro" id="IPR004529">
    <property type="entry name" value="Phe-tRNA-synth_IIc_asu"/>
</dbReference>
<dbReference type="InterPro" id="IPR045864">
    <property type="entry name" value="aa-tRNA-synth_II/BPL/LPL"/>
</dbReference>
<evidence type="ECO:0000256" key="7">
    <source>
        <dbReference type="ARBA" id="ARBA00022840"/>
    </source>
</evidence>
<dbReference type="Gene3D" id="3.30.930.10">
    <property type="entry name" value="Bira Bifunctional Protein, Domain 2"/>
    <property type="match status" value="1"/>
</dbReference>
<reference evidence="13 14" key="1">
    <citation type="journal article" date="2016" name="Nat. Commun.">
        <title>Thousands of microbial genomes shed light on interconnected biogeochemical processes in an aquifer system.</title>
        <authorList>
            <person name="Anantharaman K."/>
            <person name="Brown C.T."/>
            <person name="Hug L.A."/>
            <person name="Sharon I."/>
            <person name="Castelle C.J."/>
            <person name="Probst A.J."/>
            <person name="Thomas B.C."/>
            <person name="Singh A."/>
            <person name="Wilkins M.J."/>
            <person name="Karaoz U."/>
            <person name="Brodie E.L."/>
            <person name="Williams K.H."/>
            <person name="Hubbard S.S."/>
            <person name="Banfield J.F."/>
        </authorList>
    </citation>
    <scope>NUCLEOTIDE SEQUENCE [LARGE SCALE GENOMIC DNA]</scope>
</reference>
<comment type="catalytic activity">
    <reaction evidence="11">
        <text>tRNA(Phe) + L-phenylalanine + ATP = L-phenylalanyl-tRNA(Phe) + AMP + diphosphate + H(+)</text>
        <dbReference type="Rhea" id="RHEA:19413"/>
        <dbReference type="Rhea" id="RHEA-COMP:9668"/>
        <dbReference type="Rhea" id="RHEA-COMP:9699"/>
        <dbReference type="ChEBI" id="CHEBI:15378"/>
        <dbReference type="ChEBI" id="CHEBI:30616"/>
        <dbReference type="ChEBI" id="CHEBI:33019"/>
        <dbReference type="ChEBI" id="CHEBI:58095"/>
        <dbReference type="ChEBI" id="CHEBI:78442"/>
        <dbReference type="ChEBI" id="CHEBI:78531"/>
        <dbReference type="ChEBI" id="CHEBI:456215"/>
        <dbReference type="EC" id="6.1.1.20"/>
    </reaction>
</comment>
<dbReference type="GO" id="GO:0046872">
    <property type="term" value="F:metal ion binding"/>
    <property type="evidence" value="ECO:0007669"/>
    <property type="project" value="UniProtKB-KW"/>
</dbReference>
<dbReference type="EMBL" id="MHLU01000004">
    <property type="protein sequence ID" value="OGZ20823.1"/>
    <property type="molecule type" value="Genomic_DNA"/>
</dbReference>
<gene>
    <name evidence="13" type="ORF">A2494_02075</name>
</gene>
<evidence type="ECO:0000256" key="11">
    <source>
        <dbReference type="ARBA" id="ARBA00049255"/>
    </source>
</evidence>
<keyword evidence="7" id="KW-0067">ATP-binding</keyword>
<dbReference type="GO" id="GO:0005737">
    <property type="term" value="C:cytoplasm"/>
    <property type="evidence" value="ECO:0007669"/>
    <property type="project" value="UniProtKB-SubCell"/>
</dbReference>
<keyword evidence="3" id="KW-0963">Cytoplasm</keyword>
<comment type="subcellular location">
    <subcellularLocation>
        <location evidence="1">Cytoplasm</location>
    </subcellularLocation>
</comment>
<evidence type="ECO:0000256" key="10">
    <source>
        <dbReference type="ARBA" id="ARBA00023146"/>
    </source>
</evidence>
<evidence type="ECO:0000256" key="5">
    <source>
        <dbReference type="ARBA" id="ARBA00022723"/>
    </source>
</evidence>
<evidence type="ECO:0000313" key="13">
    <source>
        <dbReference type="EMBL" id="OGZ20823.1"/>
    </source>
</evidence>
<comment type="caution">
    <text evidence="13">The sequence shown here is derived from an EMBL/GenBank/DDBJ whole genome shotgun (WGS) entry which is preliminary data.</text>
</comment>
<name>A0A1G2E4R6_9BACT</name>
<accession>A0A1G2E4R6</accession>
<dbReference type="PANTHER" id="PTHR11538:SF41">
    <property type="entry name" value="PHENYLALANINE--TRNA LIGASE, MITOCHONDRIAL"/>
    <property type="match status" value="1"/>
</dbReference>
<keyword evidence="5" id="KW-0479">Metal-binding</keyword>
<organism evidence="13 14">
    <name type="scientific">Candidatus Lloydbacteria bacterium RIFOXYC12_FULL_46_25</name>
    <dbReference type="NCBI Taxonomy" id="1798670"/>
    <lineage>
        <taxon>Bacteria</taxon>
        <taxon>Candidatus Lloydiibacteriota</taxon>
    </lineage>
</organism>
<dbReference type="GO" id="GO:0000049">
    <property type="term" value="F:tRNA binding"/>
    <property type="evidence" value="ECO:0007669"/>
    <property type="project" value="InterPro"/>
</dbReference>
<keyword evidence="8" id="KW-0460">Magnesium</keyword>
<dbReference type="GO" id="GO:0004826">
    <property type="term" value="F:phenylalanine-tRNA ligase activity"/>
    <property type="evidence" value="ECO:0007669"/>
    <property type="project" value="UniProtKB-EC"/>
</dbReference>
<keyword evidence="4 13" id="KW-0436">Ligase</keyword>
<dbReference type="SUPFAM" id="SSF55681">
    <property type="entry name" value="Class II aaRS and biotin synthetases"/>
    <property type="match status" value="1"/>
</dbReference>
<keyword evidence="10" id="KW-0030">Aminoacyl-tRNA synthetase</keyword>
<dbReference type="InterPro" id="IPR006195">
    <property type="entry name" value="aa-tRNA-synth_II"/>
</dbReference>
<evidence type="ECO:0000256" key="1">
    <source>
        <dbReference type="ARBA" id="ARBA00004496"/>
    </source>
</evidence>
<dbReference type="EC" id="6.1.1.20" evidence="2"/>
<feature type="domain" description="Aminoacyl-transfer RNA synthetases class-II family profile" evidence="12">
    <location>
        <begin position="29"/>
        <end position="255"/>
    </location>
</feature>
<evidence type="ECO:0000256" key="3">
    <source>
        <dbReference type="ARBA" id="ARBA00022490"/>
    </source>
</evidence>
<keyword evidence="9" id="KW-0648">Protein biosynthesis</keyword>
<dbReference type="InterPro" id="IPR002319">
    <property type="entry name" value="Phenylalanyl-tRNA_Synthase"/>
</dbReference>
<dbReference type="GO" id="GO:0006432">
    <property type="term" value="P:phenylalanyl-tRNA aminoacylation"/>
    <property type="evidence" value="ECO:0007669"/>
    <property type="project" value="InterPro"/>
</dbReference>
<keyword evidence="6" id="KW-0547">Nucleotide-binding</keyword>
<dbReference type="AlphaFoldDB" id="A0A1G2E4R6"/>
<dbReference type="Proteomes" id="UP000178106">
    <property type="component" value="Unassembled WGS sequence"/>
</dbReference>
<dbReference type="GO" id="GO:0005524">
    <property type="term" value="F:ATP binding"/>
    <property type="evidence" value="ECO:0007669"/>
    <property type="project" value="UniProtKB-KW"/>
</dbReference>
<evidence type="ECO:0000256" key="9">
    <source>
        <dbReference type="ARBA" id="ARBA00022917"/>
    </source>
</evidence>
<evidence type="ECO:0000256" key="6">
    <source>
        <dbReference type="ARBA" id="ARBA00022741"/>
    </source>
</evidence>
<evidence type="ECO:0000259" key="12">
    <source>
        <dbReference type="PROSITE" id="PS50862"/>
    </source>
</evidence>
<protein>
    <recommendedName>
        <fullName evidence="2">phenylalanine--tRNA ligase</fullName>
        <ecNumber evidence="2">6.1.1.20</ecNumber>
    </recommendedName>
</protein>
<evidence type="ECO:0000256" key="2">
    <source>
        <dbReference type="ARBA" id="ARBA00012814"/>
    </source>
</evidence>
<dbReference type="NCBIfam" id="TIGR00468">
    <property type="entry name" value="pheS"/>
    <property type="match status" value="1"/>
</dbReference>
<evidence type="ECO:0000313" key="14">
    <source>
        <dbReference type="Proteomes" id="UP000178106"/>
    </source>
</evidence>
<dbReference type="Pfam" id="PF01409">
    <property type="entry name" value="tRNA-synt_2d"/>
    <property type="match status" value="1"/>
</dbReference>
<evidence type="ECO:0000256" key="8">
    <source>
        <dbReference type="ARBA" id="ARBA00022842"/>
    </source>
</evidence>
<proteinExistence type="predicted"/>